<sequence>MHAADLLTHLDRIRRAATAQEVRSRLILATDAYGIDQVMCGLVPTPATPPAEARKSIFFGNWPTGWLERYVARRYVDIDPVIAQVTAADALFDWREARAPADRAPLARLMMEEAREHGLSAGFALPFSGPAGQRGSISLSGARIELDPAGRTTLALLAASAADRAATLLQGDAWRPSSPLTTRERDCVAWAAEGKTEWESAAILGIAPKTVESHLIAARRKLNAANKVHLVAKAFRLGLID</sequence>
<organism evidence="5 6">
    <name type="scientific">Stappia indica</name>
    <dbReference type="NCBI Taxonomy" id="538381"/>
    <lineage>
        <taxon>Bacteria</taxon>
        <taxon>Pseudomonadati</taxon>
        <taxon>Pseudomonadota</taxon>
        <taxon>Alphaproteobacteria</taxon>
        <taxon>Hyphomicrobiales</taxon>
        <taxon>Stappiaceae</taxon>
        <taxon>Stappia</taxon>
    </lineage>
</organism>
<dbReference type="SUPFAM" id="SSF75516">
    <property type="entry name" value="Pheromone-binding domain of LuxR-like quorum-sensing transcription factors"/>
    <property type="match status" value="1"/>
</dbReference>
<dbReference type="GO" id="GO:0003677">
    <property type="term" value="F:DNA binding"/>
    <property type="evidence" value="ECO:0007669"/>
    <property type="project" value="UniProtKB-KW"/>
</dbReference>
<dbReference type="Gene3D" id="1.10.10.10">
    <property type="entry name" value="Winged helix-like DNA-binding domain superfamily/Winged helix DNA-binding domain"/>
    <property type="match status" value="1"/>
</dbReference>
<evidence type="ECO:0000256" key="3">
    <source>
        <dbReference type="ARBA" id="ARBA00023163"/>
    </source>
</evidence>
<evidence type="ECO:0000313" key="5">
    <source>
        <dbReference type="EMBL" id="QGZ33621.1"/>
    </source>
</evidence>
<dbReference type="InterPro" id="IPR016032">
    <property type="entry name" value="Sig_transdc_resp-reg_C-effctor"/>
</dbReference>
<dbReference type="InterPro" id="IPR000792">
    <property type="entry name" value="Tscrpt_reg_LuxR_C"/>
</dbReference>
<keyword evidence="2" id="KW-0238">DNA-binding</keyword>
<dbReference type="PRINTS" id="PR00038">
    <property type="entry name" value="HTHLUXR"/>
</dbReference>
<dbReference type="EMBL" id="CP046908">
    <property type="protein sequence ID" value="QGZ33621.1"/>
    <property type="molecule type" value="Genomic_DNA"/>
</dbReference>
<dbReference type="OrthoDB" id="3679796at2"/>
<protein>
    <recommendedName>
        <fullName evidence="4">HTH luxR-type domain-containing protein</fullName>
    </recommendedName>
</protein>
<evidence type="ECO:0000313" key="6">
    <source>
        <dbReference type="Proteomes" id="UP000435648"/>
    </source>
</evidence>
<dbReference type="SUPFAM" id="SSF46894">
    <property type="entry name" value="C-terminal effector domain of the bipartite response regulators"/>
    <property type="match status" value="1"/>
</dbReference>
<dbReference type="Pfam" id="PF00196">
    <property type="entry name" value="GerE"/>
    <property type="match status" value="1"/>
</dbReference>
<keyword evidence="1" id="KW-0805">Transcription regulation</keyword>
<dbReference type="InterPro" id="IPR036388">
    <property type="entry name" value="WH-like_DNA-bd_sf"/>
</dbReference>
<dbReference type="SMART" id="SM00421">
    <property type="entry name" value="HTH_LUXR"/>
    <property type="match status" value="1"/>
</dbReference>
<feature type="domain" description="HTH luxR-type" evidence="4">
    <location>
        <begin position="173"/>
        <end position="238"/>
    </location>
</feature>
<dbReference type="CDD" id="cd06170">
    <property type="entry name" value="LuxR_C_like"/>
    <property type="match status" value="1"/>
</dbReference>
<keyword evidence="3" id="KW-0804">Transcription</keyword>
<dbReference type="PANTHER" id="PTHR44688:SF16">
    <property type="entry name" value="DNA-BINDING TRANSCRIPTIONAL ACTIVATOR DEVR_DOSR"/>
    <property type="match status" value="1"/>
</dbReference>
<evidence type="ECO:0000256" key="2">
    <source>
        <dbReference type="ARBA" id="ARBA00023125"/>
    </source>
</evidence>
<evidence type="ECO:0000256" key="1">
    <source>
        <dbReference type="ARBA" id="ARBA00023015"/>
    </source>
</evidence>
<dbReference type="InterPro" id="IPR005143">
    <property type="entry name" value="TF_LuxR_autoind-bd_dom"/>
</dbReference>
<evidence type="ECO:0000259" key="4">
    <source>
        <dbReference type="PROSITE" id="PS50043"/>
    </source>
</evidence>
<reference evidence="5 6" key="1">
    <citation type="submission" date="2019-12" db="EMBL/GenBank/DDBJ databases">
        <title>The genome of Stappia indica PHM037.</title>
        <authorList>
            <person name="Kacar D."/>
            <person name="Galan B."/>
            <person name="Canedo L."/>
            <person name="Rodriguez P."/>
            <person name="de la Calle F."/>
            <person name="Garcia J.L."/>
        </authorList>
    </citation>
    <scope>NUCLEOTIDE SEQUENCE [LARGE SCALE GENOMIC DNA]</scope>
    <source>
        <strain evidence="5 6">PHM037</strain>
    </source>
</reference>
<dbReference type="KEGG" id="siw:GH266_03345"/>
<accession>A0A857C429</accession>
<dbReference type="Gene3D" id="3.30.450.80">
    <property type="entry name" value="Transcription factor LuxR-like, autoinducer-binding domain"/>
    <property type="match status" value="1"/>
</dbReference>
<dbReference type="InterPro" id="IPR036693">
    <property type="entry name" value="TF_LuxR_autoind-bd_dom_sf"/>
</dbReference>
<dbReference type="Proteomes" id="UP000435648">
    <property type="component" value="Chromosome"/>
</dbReference>
<dbReference type="GO" id="GO:0006355">
    <property type="term" value="P:regulation of DNA-templated transcription"/>
    <property type="evidence" value="ECO:0007669"/>
    <property type="project" value="InterPro"/>
</dbReference>
<name>A0A857C429_9HYPH</name>
<dbReference type="PROSITE" id="PS50043">
    <property type="entry name" value="HTH_LUXR_2"/>
    <property type="match status" value="1"/>
</dbReference>
<dbReference type="PANTHER" id="PTHR44688">
    <property type="entry name" value="DNA-BINDING TRANSCRIPTIONAL ACTIVATOR DEVR_DOSR"/>
    <property type="match status" value="1"/>
</dbReference>
<gene>
    <name evidence="5" type="ORF">GH266_03345</name>
</gene>
<proteinExistence type="predicted"/>
<dbReference type="AlphaFoldDB" id="A0A857C429"/>
<dbReference type="Pfam" id="PF03472">
    <property type="entry name" value="Autoind_bind"/>
    <property type="match status" value="1"/>
</dbReference>
<dbReference type="RefSeq" id="WP_158192628.1">
    <property type="nucleotide sequence ID" value="NZ_CP046908.1"/>
</dbReference>